<dbReference type="EMBL" id="VRTY01000009">
    <property type="protein sequence ID" value="TXK51337.1"/>
    <property type="molecule type" value="Genomic_DNA"/>
</dbReference>
<organism evidence="2 3">
    <name type="scientific">Pontibacter qinzhouensis</name>
    <dbReference type="NCBI Taxonomy" id="2603253"/>
    <lineage>
        <taxon>Bacteria</taxon>
        <taxon>Pseudomonadati</taxon>
        <taxon>Bacteroidota</taxon>
        <taxon>Cytophagia</taxon>
        <taxon>Cytophagales</taxon>
        <taxon>Hymenobacteraceae</taxon>
        <taxon>Pontibacter</taxon>
    </lineage>
</organism>
<feature type="transmembrane region" description="Helical" evidence="1">
    <location>
        <begin position="96"/>
        <end position="116"/>
    </location>
</feature>
<dbReference type="OrthoDB" id="850906at2"/>
<keyword evidence="3" id="KW-1185">Reference proteome</keyword>
<evidence type="ECO:0000313" key="3">
    <source>
        <dbReference type="Proteomes" id="UP000321926"/>
    </source>
</evidence>
<dbReference type="Proteomes" id="UP000321926">
    <property type="component" value="Unassembled WGS sequence"/>
</dbReference>
<keyword evidence="1" id="KW-0472">Membrane</keyword>
<evidence type="ECO:0000256" key="1">
    <source>
        <dbReference type="SAM" id="Phobius"/>
    </source>
</evidence>
<evidence type="ECO:0000313" key="2">
    <source>
        <dbReference type="EMBL" id="TXK51337.1"/>
    </source>
</evidence>
<protein>
    <submittedName>
        <fullName evidence="2">Uncharacterized protein</fullName>
    </submittedName>
</protein>
<dbReference type="AlphaFoldDB" id="A0A5C8KDX9"/>
<dbReference type="RefSeq" id="WP_147920432.1">
    <property type="nucleotide sequence ID" value="NZ_VRTY01000009.1"/>
</dbReference>
<name>A0A5C8KDX9_9BACT</name>
<accession>A0A5C8KDX9</accession>
<feature type="transmembrane region" description="Helical" evidence="1">
    <location>
        <begin position="6"/>
        <end position="26"/>
    </location>
</feature>
<comment type="caution">
    <text evidence="2">The sequence shown here is derived from an EMBL/GenBank/DDBJ whole genome shotgun (WGS) entry which is preliminary data.</text>
</comment>
<keyword evidence="1" id="KW-0812">Transmembrane</keyword>
<gene>
    <name evidence="2" type="ORF">FVR03_03770</name>
</gene>
<sequence length="239" mass="27405">MLDILRSLLISFLTVTVLLPVVRYALRRMAPAHHAPAITEDESKFIQKQEWKLMFFYYFFSCVLGVFCAGSLSLLSSIINMPTGTDLYLLTPNFEAMFAPGLLLGLILAFLPLRLVQQTLLGQEYELYQTYLQHQEGHKSLRTYGFLLSFLLLLALVLAFFAMRWHVTIAAEKLTITNLLLQERTYSMQQIESIRYLGKEGEYLIMLHDKTLINTTYLKPVNLDIIALLSQNSGKTVIR</sequence>
<keyword evidence="1" id="KW-1133">Transmembrane helix</keyword>
<proteinExistence type="predicted"/>
<reference evidence="2 3" key="1">
    <citation type="submission" date="2019-08" db="EMBL/GenBank/DDBJ databases">
        <authorList>
            <person name="Shi S."/>
        </authorList>
    </citation>
    <scope>NUCLEOTIDE SEQUENCE [LARGE SCALE GENOMIC DNA]</scope>
    <source>
        <strain evidence="2 3">GY10130</strain>
    </source>
</reference>
<feature type="transmembrane region" description="Helical" evidence="1">
    <location>
        <begin position="144"/>
        <end position="165"/>
    </location>
</feature>
<feature type="transmembrane region" description="Helical" evidence="1">
    <location>
        <begin position="55"/>
        <end position="76"/>
    </location>
</feature>